<comment type="similarity">
    <text evidence="1">Belongs to the glycosyl hydrolase 13 family.</text>
</comment>
<evidence type="ECO:0000256" key="2">
    <source>
        <dbReference type="ARBA" id="ARBA00022801"/>
    </source>
</evidence>
<dbReference type="InterPro" id="IPR048650">
    <property type="entry name" value="ISOA1-3-like_C"/>
</dbReference>
<evidence type="ECO:0000256" key="3">
    <source>
        <dbReference type="ARBA" id="ARBA00022946"/>
    </source>
</evidence>
<name>A0A0S2TID9_9GAMM</name>
<dbReference type="Gene3D" id="2.60.40.1180">
    <property type="entry name" value="Golgi alpha-mannosidase II"/>
    <property type="match status" value="1"/>
</dbReference>
<dbReference type="InterPro" id="IPR006047">
    <property type="entry name" value="GH13_cat_dom"/>
</dbReference>
<keyword evidence="4" id="KW-0326">Glycosidase</keyword>
<evidence type="ECO:0000259" key="5">
    <source>
        <dbReference type="SMART" id="SM00642"/>
    </source>
</evidence>
<dbReference type="GO" id="GO:0005980">
    <property type="term" value="P:glycogen catabolic process"/>
    <property type="evidence" value="ECO:0007669"/>
    <property type="project" value="InterPro"/>
</dbReference>
<dbReference type="SUPFAM" id="SSF51445">
    <property type="entry name" value="(Trans)glycosidases"/>
    <property type="match status" value="1"/>
</dbReference>
<dbReference type="InterPro" id="IPR017853">
    <property type="entry name" value="GH"/>
</dbReference>
<proteinExistence type="inferred from homology"/>
<accession>A0A0S2TID9</accession>
<sequence length="682" mass="76952">MGARLVDEGVNFALFSRHAAAVSLLLYDGLDAPGPGNRIDLDPANHRDGDIWHIWVADVRPGTAYAYRVDGRYDVTAGLRFNPRRVVIDPYASALTGVSDWDFAKARGYDASAQQDDVHLAYDDNEGYTARGLVVDNGFDWQGDRPLKHPWPQTIIYETHVRGFTADPSSGVQHPGTYRGLIEKIPYLRGLGVTAVELLPVHEFNEHELVRVNPLTGKRLHNYWGYSTVGFFAPKEGYASQTGAQVSEFKEMVRALHAAGIEVILDVVFNHTAEGNELGPTLSFRGIDNPIYYLLEDDPRYYKNYTGCGNTLNCNHPVVRDFVLDCLRYWAIEMHVDGFRFDLASVLGRDEHGNMISNPPLLERIAEDPILRDVKLIAEAWDAAGAWQVGRFASRRWSEWNCHFRDEVRRFWRGDTGMRGGLASRLCGSADLYQSGGKQPLNSINLITCHDGFTLNDLVSYERKHNEANGENNRDGTDANWNANYGVEGETDDPQIEALRLRQLKNLIATLMLSRGVPMLLGGDEFRRSQSGNNNAYCQDNELSWVDWRLVERNSELLRFTREMIGLRQRHSVLCAESFYESKEITWFEPEGRYPDWHSDARTLGCSIHGMRATDGELCLLFNAEPHAVEFRLPDGQSGRAWRVTVNTGESAPHDVRNRDCPLLDGQSRLTLADRTLAVLMC</sequence>
<dbReference type="Pfam" id="PF00128">
    <property type="entry name" value="Alpha-amylase"/>
    <property type="match status" value="1"/>
</dbReference>
<dbReference type="InterPro" id="IPR044505">
    <property type="entry name" value="GlgX_Isoamylase_N_E_set"/>
</dbReference>
<dbReference type="FunFam" id="3.20.20.80:FF:000054">
    <property type="entry name" value="Glycogen debranching enzyme"/>
    <property type="match status" value="1"/>
</dbReference>
<dbReference type="NCBIfam" id="TIGR02100">
    <property type="entry name" value="glgX_debranch"/>
    <property type="match status" value="1"/>
</dbReference>
<dbReference type="InterPro" id="IPR011837">
    <property type="entry name" value="Glycogen_debranch_GlgX"/>
</dbReference>
<dbReference type="PANTHER" id="PTHR43002">
    <property type="entry name" value="GLYCOGEN DEBRANCHING ENZYME"/>
    <property type="match status" value="1"/>
</dbReference>
<protein>
    <submittedName>
        <fullName evidence="6">Glycogen debranching protein</fullName>
    </submittedName>
</protein>
<dbReference type="EMBL" id="CP013099">
    <property type="protein sequence ID" value="ALP54847.1"/>
    <property type="molecule type" value="Genomic_DNA"/>
</dbReference>
<dbReference type="Pfam" id="PF02922">
    <property type="entry name" value="CBM_48"/>
    <property type="match status" value="1"/>
</dbReference>
<gene>
    <name evidence="6" type="ORF">Tel_11685</name>
</gene>
<dbReference type="Gene3D" id="2.60.40.10">
    <property type="entry name" value="Immunoglobulins"/>
    <property type="match status" value="1"/>
</dbReference>
<dbReference type="SUPFAM" id="SSF81296">
    <property type="entry name" value="E set domains"/>
    <property type="match status" value="1"/>
</dbReference>
<reference evidence="6" key="1">
    <citation type="submission" date="2015-10" db="EMBL/GenBank/DDBJ databases">
        <title>Description of Candidatus Tenderia electrophaga gen. nov, sp. nov., an Uncultivated Electroautotroph from a Biocathode Enrichment.</title>
        <authorList>
            <person name="Eddie B.J."/>
            <person name="Malanoski A.P."/>
            <person name="Wang Z."/>
            <person name="Hall R.J."/>
            <person name="Oh S.D."/>
            <person name="Heiner C."/>
            <person name="Lin B."/>
            <person name="Strycharz-Glaven S.M."/>
        </authorList>
    </citation>
    <scope>NUCLEOTIDE SEQUENCE [LARGE SCALE GENOMIC DNA]</scope>
    <source>
        <strain evidence="6">NRL1</strain>
    </source>
</reference>
<evidence type="ECO:0000313" key="6">
    <source>
        <dbReference type="EMBL" id="ALP54847.1"/>
    </source>
</evidence>
<keyword evidence="3" id="KW-0809">Transit peptide</keyword>
<dbReference type="InterPro" id="IPR013780">
    <property type="entry name" value="Glyco_hydro_b"/>
</dbReference>
<evidence type="ECO:0000256" key="4">
    <source>
        <dbReference type="ARBA" id="ARBA00023295"/>
    </source>
</evidence>
<dbReference type="InterPro" id="IPR004193">
    <property type="entry name" value="Glyco_hydro_13_N"/>
</dbReference>
<dbReference type="STRING" id="1748243.Tel_11685"/>
<dbReference type="GO" id="GO:0004135">
    <property type="term" value="F:amylo-alpha-1,6-glucosidase activity"/>
    <property type="evidence" value="ECO:0007669"/>
    <property type="project" value="InterPro"/>
</dbReference>
<dbReference type="CDD" id="cd11326">
    <property type="entry name" value="AmyAc_Glg_debranch"/>
    <property type="match status" value="1"/>
</dbReference>
<feature type="domain" description="Glycosyl hydrolase family 13 catalytic" evidence="5">
    <location>
        <begin position="158"/>
        <end position="568"/>
    </location>
</feature>
<dbReference type="InterPro" id="IPR013783">
    <property type="entry name" value="Ig-like_fold"/>
</dbReference>
<evidence type="ECO:0000313" key="7">
    <source>
        <dbReference type="Proteomes" id="UP000055136"/>
    </source>
</evidence>
<dbReference type="SMART" id="SM00642">
    <property type="entry name" value="Aamy"/>
    <property type="match status" value="1"/>
</dbReference>
<dbReference type="AlphaFoldDB" id="A0A0S2TID9"/>
<dbReference type="Proteomes" id="UP000055136">
    <property type="component" value="Chromosome"/>
</dbReference>
<dbReference type="SUPFAM" id="SSF51011">
    <property type="entry name" value="Glycosyl hydrolase domain"/>
    <property type="match status" value="1"/>
</dbReference>
<dbReference type="Gene3D" id="3.20.20.80">
    <property type="entry name" value="Glycosidases"/>
    <property type="match status" value="1"/>
</dbReference>
<dbReference type="GO" id="GO:0019156">
    <property type="term" value="F:isoamylase activity"/>
    <property type="evidence" value="ECO:0007669"/>
    <property type="project" value="UniProtKB-ARBA"/>
</dbReference>
<dbReference type="KEGG" id="tee:Tel_11685"/>
<dbReference type="Pfam" id="PF21156">
    <property type="entry name" value="ISOA1-3_C"/>
    <property type="match status" value="1"/>
</dbReference>
<evidence type="ECO:0000256" key="1">
    <source>
        <dbReference type="ARBA" id="ARBA00008061"/>
    </source>
</evidence>
<keyword evidence="7" id="KW-1185">Reference proteome</keyword>
<dbReference type="InterPro" id="IPR014756">
    <property type="entry name" value="Ig_E-set"/>
</dbReference>
<organism evidence="6 7">
    <name type="scientific">Candidatus Tenderia electrophaga</name>
    <dbReference type="NCBI Taxonomy" id="1748243"/>
    <lineage>
        <taxon>Bacteria</taxon>
        <taxon>Pseudomonadati</taxon>
        <taxon>Pseudomonadota</taxon>
        <taxon>Gammaproteobacteria</taxon>
        <taxon>Candidatus Tenderiales</taxon>
        <taxon>Candidatus Tenderiaceae</taxon>
        <taxon>Candidatus Tenderia</taxon>
    </lineage>
</organism>
<dbReference type="CDD" id="cd02856">
    <property type="entry name" value="E_set_GDE_Isoamylase_N"/>
    <property type="match status" value="1"/>
</dbReference>
<keyword evidence="2" id="KW-0378">Hydrolase</keyword>